<reference evidence="3" key="1">
    <citation type="submission" date="2019-08" db="EMBL/GenBank/DDBJ databases">
        <title>The improved chromosome-level genome for the pearl oyster Pinctada fucata martensii using PacBio sequencing and Hi-C.</title>
        <authorList>
            <person name="Zheng Z."/>
        </authorList>
    </citation>
    <scope>NUCLEOTIDE SEQUENCE</scope>
    <source>
        <strain evidence="3">ZZ-2019</strain>
        <tissue evidence="3">Adductor muscle</tissue>
    </source>
</reference>
<dbReference type="Gene3D" id="3.30.70.2760">
    <property type="match status" value="1"/>
</dbReference>
<feature type="non-terminal residue" evidence="3">
    <location>
        <position position="1"/>
    </location>
</feature>
<dbReference type="AlphaFoldDB" id="A0AA88XLD5"/>
<evidence type="ECO:0000256" key="1">
    <source>
        <dbReference type="ARBA" id="ARBA00005776"/>
    </source>
</evidence>
<dbReference type="GO" id="GO:0051607">
    <property type="term" value="P:defense response to virus"/>
    <property type="evidence" value="ECO:0007669"/>
    <property type="project" value="TreeGrafter"/>
</dbReference>
<evidence type="ECO:0000259" key="2">
    <source>
        <dbReference type="SMART" id="SM00471"/>
    </source>
</evidence>
<dbReference type="SMART" id="SM00471">
    <property type="entry name" value="HDc"/>
    <property type="match status" value="1"/>
</dbReference>
<dbReference type="GO" id="GO:0005634">
    <property type="term" value="C:nucleus"/>
    <property type="evidence" value="ECO:0007669"/>
    <property type="project" value="TreeGrafter"/>
</dbReference>
<dbReference type="SUPFAM" id="SSF109604">
    <property type="entry name" value="HD-domain/PDEase-like"/>
    <property type="match status" value="1"/>
</dbReference>
<organism evidence="3 4">
    <name type="scientific">Pinctada imbricata</name>
    <name type="common">Atlantic pearl-oyster</name>
    <name type="synonym">Pinctada martensii</name>
    <dbReference type="NCBI Taxonomy" id="66713"/>
    <lineage>
        <taxon>Eukaryota</taxon>
        <taxon>Metazoa</taxon>
        <taxon>Spiralia</taxon>
        <taxon>Lophotrochozoa</taxon>
        <taxon>Mollusca</taxon>
        <taxon>Bivalvia</taxon>
        <taxon>Autobranchia</taxon>
        <taxon>Pteriomorphia</taxon>
        <taxon>Pterioida</taxon>
        <taxon>Pterioidea</taxon>
        <taxon>Pteriidae</taxon>
        <taxon>Pinctada</taxon>
    </lineage>
</organism>
<dbReference type="PANTHER" id="PTHR11373">
    <property type="entry name" value="DEOXYNUCLEOSIDE TRIPHOSPHATE TRIPHOSPHOHYDROLASE"/>
    <property type="match status" value="1"/>
</dbReference>
<comment type="caution">
    <text evidence="3">The sequence shown here is derived from an EMBL/GenBank/DDBJ whole genome shotgun (WGS) entry which is preliminary data.</text>
</comment>
<dbReference type="CDD" id="cd00077">
    <property type="entry name" value="HDc"/>
    <property type="match status" value="1"/>
</dbReference>
<dbReference type="Proteomes" id="UP001186944">
    <property type="component" value="Unassembled WGS sequence"/>
</dbReference>
<dbReference type="Pfam" id="PF01966">
    <property type="entry name" value="HD"/>
    <property type="match status" value="1"/>
</dbReference>
<dbReference type="InterPro" id="IPR003607">
    <property type="entry name" value="HD/PDEase_dom"/>
</dbReference>
<dbReference type="EMBL" id="VSWD01000013">
    <property type="protein sequence ID" value="KAK3085046.1"/>
    <property type="molecule type" value="Genomic_DNA"/>
</dbReference>
<evidence type="ECO:0000313" key="3">
    <source>
        <dbReference type="EMBL" id="KAK3085046.1"/>
    </source>
</evidence>
<proteinExistence type="inferred from homology"/>
<dbReference type="InterPro" id="IPR006674">
    <property type="entry name" value="HD_domain"/>
</dbReference>
<dbReference type="GO" id="GO:0008832">
    <property type="term" value="F:dGTPase activity"/>
    <property type="evidence" value="ECO:0007669"/>
    <property type="project" value="TreeGrafter"/>
</dbReference>
<accession>A0AA88XLD5</accession>
<evidence type="ECO:0000313" key="4">
    <source>
        <dbReference type="Proteomes" id="UP001186944"/>
    </source>
</evidence>
<comment type="similarity">
    <text evidence="1">Belongs to the SAMHD1 family.</text>
</comment>
<sequence>VFNDPIHGHIELHPLCVKVIDTPQFQRLRFLKQLGACYFVFPGASHNRFEHCIGTCHLAGKLVRALQYRQPDLGITEKDVLCVELAGLCHDLGHGPFSHLFDGKFIKTKRKDRKWSHEEGSMMMFDHLVRENNLTEEFSKYGLDDTDCLFIKEQIHGPLDKKEQKNGLVNREDQEKIVANKRNSIDVDKWDYFARDCHHLGIKNNFDHDRFMKFARVIKVNDQFQICSRDKEASNLYDMFHTRNTLHRRAYQHSVNTSIEVMICDGLLKADDHFLVPGAEGEMKKMSDCVDDPVAFEKLTDALFQQILFSTTPELEEARNIFNRILKRQLYKCVGQAIPHSDRNNDVSEIRQEILEEVNMRSEDVTLQDLVVHIVYLDYGMKNENPIDYVRFYNKRDPTQAIPLPKNQVSKMLPEKFAEQYLRLYCKKTDEESILSATEGFLAWCDKNQMKVGDISLIHVHVLAYIIQ</sequence>
<dbReference type="FunFam" id="3.30.70.2760:FF:000002">
    <property type="entry name" value="SAM and HD domain-containing deoxynucleoside triphosphate triphosphohydrolase 1"/>
    <property type="match status" value="1"/>
</dbReference>
<dbReference type="InterPro" id="IPR050135">
    <property type="entry name" value="dGTPase-like"/>
</dbReference>
<dbReference type="GO" id="GO:0006203">
    <property type="term" value="P:dGTP catabolic process"/>
    <property type="evidence" value="ECO:0007669"/>
    <property type="project" value="TreeGrafter"/>
</dbReference>
<name>A0AA88XLD5_PINIB</name>
<dbReference type="Gene3D" id="1.10.3210.10">
    <property type="entry name" value="Hypothetical protein af1432"/>
    <property type="match status" value="1"/>
</dbReference>
<gene>
    <name evidence="3" type="ORF">FSP39_023473</name>
</gene>
<dbReference type="PANTHER" id="PTHR11373:SF4">
    <property type="entry name" value="DEOXYNUCLEOSIDE TRIPHOSPHATE TRIPHOSPHOHYDROLASE SAMHD1"/>
    <property type="match status" value="1"/>
</dbReference>
<feature type="domain" description="HD/PDEase" evidence="2">
    <location>
        <begin position="44"/>
        <end position="202"/>
    </location>
</feature>
<keyword evidence="4" id="KW-1185">Reference proteome</keyword>
<protein>
    <recommendedName>
        <fullName evidence="2">HD/PDEase domain-containing protein</fullName>
    </recommendedName>
</protein>
<dbReference type="GO" id="GO:0045088">
    <property type="term" value="P:regulation of innate immune response"/>
    <property type="evidence" value="ECO:0007669"/>
    <property type="project" value="TreeGrafter"/>
</dbReference>